<dbReference type="Gene3D" id="1.10.10.10">
    <property type="entry name" value="Winged helix-like DNA-binding domain superfamily/Winged helix DNA-binding domain"/>
    <property type="match status" value="1"/>
</dbReference>
<dbReference type="RefSeq" id="WP_203701896.1">
    <property type="nucleotide sequence ID" value="NZ_BAAALU010000012.1"/>
</dbReference>
<accession>A0ABQ4BZY6</accession>
<evidence type="ECO:0000259" key="9">
    <source>
        <dbReference type="Pfam" id="PF08281"/>
    </source>
</evidence>
<dbReference type="NCBIfam" id="TIGR02937">
    <property type="entry name" value="sigma70-ECF"/>
    <property type="match status" value="1"/>
</dbReference>
<dbReference type="SUPFAM" id="SSF88946">
    <property type="entry name" value="Sigma2 domain of RNA polymerase sigma factors"/>
    <property type="match status" value="1"/>
</dbReference>
<dbReference type="InterPro" id="IPR032710">
    <property type="entry name" value="NTF2-like_dom_sf"/>
</dbReference>
<evidence type="ECO:0000256" key="4">
    <source>
        <dbReference type="ARBA" id="ARBA00023082"/>
    </source>
</evidence>
<evidence type="ECO:0000259" key="8">
    <source>
        <dbReference type="Pfam" id="PF04542"/>
    </source>
</evidence>
<dbReference type="Gene3D" id="1.10.1740.10">
    <property type="match status" value="1"/>
</dbReference>
<reference evidence="11 12" key="1">
    <citation type="submission" date="2021-01" db="EMBL/GenBank/DDBJ databases">
        <title>Whole genome shotgun sequence of Asanoa iriomotensis NBRC 100142.</title>
        <authorList>
            <person name="Komaki H."/>
            <person name="Tamura T."/>
        </authorList>
    </citation>
    <scope>NUCLEOTIDE SEQUENCE [LARGE SCALE GENOMIC DNA]</scope>
    <source>
        <strain evidence="11 12">NBRC 100142</strain>
    </source>
</reference>
<dbReference type="SUPFAM" id="SSF54427">
    <property type="entry name" value="NTF2-like"/>
    <property type="match status" value="1"/>
</dbReference>
<dbReference type="Pfam" id="PF04542">
    <property type="entry name" value="Sigma70_r2"/>
    <property type="match status" value="1"/>
</dbReference>
<proteinExistence type="inferred from homology"/>
<dbReference type="InterPro" id="IPR013324">
    <property type="entry name" value="RNA_pol_sigma_r3/r4-like"/>
</dbReference>
<protein>
    <recommendedName>
        <fullName evidence="7">RNA polymerase sigma factor</fullName>
    </recommendedName>
</protein>
<keyword evidence="3 7" id="KW-0805">Transcription regulation</keyword>
<dbReference type="InterPro" id="IPR036388">
    <property type="entry name" value="WH-like_DNA-bd_sf"/>
</dbReference>
<comment type="subunit">
    <text evidence="2">Interacts transiently with the RNA polymerase catalytic core formed by RpoA, RpoB, RpoC and RpoZ (2 alpha, 1 beta, 1 beta' and 1 omega subunit) to form the RNA polymerase holoenzyme that can initiate transcription.</text>
</comment>
<comment type="similarity">
    <text evidence="1 7">Belongs to the sigma-70 factor family. ECF subfamily.</text>
</comment>
<dbReference type="NCBIfam" id="NF006089">
    <property type="entry name" value="PRK08241.1"/>
    <property type="match status" value="1"/>
</dbReference>
<dbReference type="Pfam" id="PF08281">
    <property type="entry name" value="Sigma70_r4_2"/>
    <property type="match status" value="1"/>
</dbReference>
<dbReference type="Proteomes" id="UP000624325">
    <property type="component" value="Unassembled WGS sequence"/>
</dbReference>
<dbReference type="InterPro" id="IPR013249">
    <property type="entry name" value="RNA_pol_sigma70_r4_t2"/>
</dbReference>
<dbReference type="InterPro" id="IPR000838">
    <property type="entry name" value="RNA_pol_sigma70_ECF_CS"/>
</dbReference>
<evidence type="ECO:0000256" key="1">
    <source>
        <dbReference type="ARBA" id="ARBA00010641"/>
    </source>
</evidence>
<evidence type="ECO:0000256" key="2">
    <source>
        <dbReference type="ARBA" id="ARBA00011344"/>
    </source>
</evidence>
<dbReference type="SUPFAM" id="SSF88659">
    <property type="entry name" value="Sigma3 and sigma4 domains of RNA polymerase sigma factors"/>
    <property type="match status" value="1"/>
</dbReference>
<evidence type="ECO:0000256" key="5">
    <source>
        <dbReference type="ARBA" id="ARBA00023125"/>
    </source>
</evidence>
<feature type="domain" description="RNA polymerase sigma-70 region 2" evidence="8">
    <location>
        <begin position="10"/>
        <end position="76"/>
    </location>
</feature>
<dbReference type="InterPro" id="IPR007627">
    <property type="entry name" value="RNA_pol_sigma70_r2"/>
</dbReference>
<evidence type="ECO:0000256" key="3">
    <source>
        <dbReference type="ARBA" id="ARBA00023015"/>
    </source>
</evidence>
<dbReference type="PANTHER" id="PTHR43133">
    <property type="entry name" value="RNA POLYMERASE ECF-TYPE SIGMA FACTO"/>
    <property type="match status" value="1"/>
</dbReference>
<sequence length="295" mass="32489">MDEAWLAAAYEQHRRELHAHCYRLAGNVADADELTQEAFLRAWRARDGFDGRSSARTWLYRIATNLFLDNRKAAERRTAPAGDPLEWDTAVGPYPDDPAADIASGELVELALIAALRFLPPRQRAAFVLRDVDGWTPAEVADALDIAVPAANSLIQRGRRTIRAHAPADPKDWRRPSLTAQDEAILRRYAAASDEDSIRILLADDVRLTMPPDPPVVGIDAVTAFLARPLDWRTLPTSANGRPGQVNYLRQPGDTRYTGIVVDLLRIEDGKIAEINAFVGAHHVAALGFPPSQPA</sequence>
<dbReference type="InterPro" id="IPR014284">
    <property type="entry name" value="RNA_pol_sigma-70_dom"/>
</dbReference>
<dbReference type="PANTHER" id="PTHR43133:SF65">
    <property type="entry name" value="ECF RNA POLYMERASE SIGMA FACTOR SIGG"/>
    <property type="match status" value="1"/>
</dbReference>
<dbReference type="Gene3D" id="3.10.450.50">
    <property type="match status" value="1"/>
</dbReference>
<dbReference type="InterPro" id="IPR037401">
    <property type="entry name" value="SnoaL-like"/>
</dbReference>
<comment type="caution">
    <text evidence="11">The sequence shown here is derived from an EMBL/GenBank/DDBJ whole genome shotgun (WGS) entry which is preliminary data.</text>
</comment>
<evidence type="ECO:0000313" key="11">
    <source>
        <dbReference type="EMBL" id="GIF56093.1"/>
    </source>
</evidence>
<feature type="domain" description="SnoaL-like" evidence="10">
    <location>
        <begin position="191"/>
        <end position="275"/>
    </location>
</feature>
<evidence type="ECO:0000256" key="6">
    <source>
        <dbReference type="ARBA" id="ARBA00023163"/>
    </source>
</evidence>
<keyword evidence="4 7" id="KW-0731">Sigma factor</keyword>
<dbReference type="PROSITE" id="PS01063">
    <property type="entry name" value="SIGMA70_ECF"/>
    <property type="match status" value="1"/>
</dbReference>
<feature type="domain" description="RNA polymerase sigma factor 70 region 4 type 2" evidence="9">
    <location>
        <begin position="111"/>
        <end position="161"/>
    </location>
</feature>
<keyword evidence="5 7" id="KW-0238">DNA-binding</keyword>
<name>A0ABQ4BZY6_9ACTN</name>
<evidence type="ECO:0000256" key="7">
    <source>
        <dbReference type="RuleBase" id="RU000716"/>
    </source>
</evidence>
<organism evidence="11 12">
    <name type="scientific">Asanoa iriomotensis</name>
    <dbReference type="NCBI Taxonomy" id="234613"/>
    <lineage>
        <taxon>Bacteria</taxon>
        <taxon>Bacillati</taxon>
        <taxon>Actinomycetota</taxon>
        <taxon>Actinomycetes</taxon>
        <taxon>Micromonosporales</taxon>
        <taxon>Micromonosporaceae</taxon>
        <taxon>Asanoa</taxon>
    </lineage>
</organism>
<gene>
    <name evidence="11" type="primary">rpoE_10</name>
    <name evidence="11" type="ORF">Air01nite_21880</name>
</gene>
<evidence type="ECO:0000313" key="12">
    <source>
        <dbReference type="Proteomes" id="UP000624325"/>
    </source>
</evidence>
<keyword evidence="12" id="KW-1185">Reference proteome</keyword>
<dbReference type="CDD" id="cd06171">
    <property type="entry name" value="Sigma70_r4"/>
    <property type="match status" value="1"/>
</dbReference>
<dbReference type="InterPro" id="IPR039425">
    <property type="entry name" value="RNA_pol_sigma-70-like"/>
</dbReference>
<dbReference type="Pfam" id="PF12680">
    <property type="entry name" value="SnoaL_2"/>
    <property type="match status" value="1"/>
</dbReference>
<dbReference type="InterPro" id="IPR013325">
    <property type="entry name" value="RNA_pol_sigma_r2"/>
</dbReference>
<evidence type="ECO:0000259" key="10">
    <source>
        <dbReference type="Pfam" id="PF12680"/>
    </source>
</evidence>
<dbReference type="EMBL" id="BONC01000012">
    <property type="protein sequence ID" value="GIF56093.1"/>
    <property type="molecule type" value="Genomic_DNA"/>
</dbReference>
<keyword evidence="6 7" id="KW-0804">Transcription</keyword>